<proteinExistence type="predicted"/>
<organism evidence="1 2">
    <name type="scientific">Pseudomonas putida</name>
    <name type="common">Arthrobacter siderocapsulatus</name>
    <dbReference type="NCBI Taxonomy" id="303"/>
    <lineage>
        <taxon>Bacteria</taxon>
        <taxon>Pseudomonadati</taxon>
        <taxon>Pseudomonadota</taxon>
        <taxon>Gammaproteobacteria</taxon>
        <taxon>Pseudomonadales</taxon>
        <taxon>Pseudomonadaceae</taxon>
        <taxon>Pseudomonas</taxon>
    </lineage>
</organism>
<accession>A0A8I1JIR8</accession>
<dbReference type="AlphaFoldDB" id="A0A8I1JIR8"/>
<protein>
    <submittedName>
        <fullName evidence="1">Uncharacterized protein</fullName>
    </submittedName>
</protein>
<dbReference type="RefSeq" id="WP_198746880.1">
    <property type="nucleotide sequence ID" value="NZ_JAEHTE010000002.1"/>
</dbReference>
<reference evidence="1" key="1">
    <citation type="submission" date="2020-12" db="EMBL/GenBank/DDBJ databases">
        <title>Enhanced detection system for hospital associated transmission using whole genome sequencing surveillance.</title>
        <authorList>
            <person name="Harrison L.H."/>
            <person name="Van Tyne D."/>
            <person name="Marsh J.W."/>
            <person name="Griffith M.P."/>
            <person name="Snyder D.J."/>
            <person name="Cooper V.S."/>
            <person name="Mustapha M."/>
        </authorList>
    </citation>
    <scope>NUCLEOTIDE SEQUENCE</scope>
    <source>
        <strain evidence="1">PSB00042</strain>
    </source>
</reference>
<evidence type="ECO:0000313" key="1">
    <source>
        <dbReference type="EMBL" id="MBI6883268.1"/>
    </source>
</evidence>
<name>A0A8I1JIR8_PSEPU</name>
<dbReference type="Proteomes" id="UP000637061">
    <property type="component" value="Unassembled WGS sequence"/>
</dbReference>
<evidence type="ECO:0000313" key="2">
    <source>
        <dbReference type="Proteomes" id="UP000637061"/>
    </source>
</evidence>
<comment type="caution">
    <text evidence="1">The sequence shown here is derived from an EMBL/GenBank/DDBJ whole genome shotgun (WGS) entry which is preliminary data.</text>
</comment>
<gene>
    <name evidence="1" type="ORF">JEU22_05025</name>
</gene>
<sequence length="530" mass="58976">MSLFAATDYRIRNNLLSAAGLEDQERARLTGNQVVMKMPGIFSRLGYELTEQRIEDFVTELGDEISKSCIGVSHAGSHIAFELQRSIGLHLEKLTSSESSGKVIYRFLASALQAFFDHIPDQRISLKIDIDKVELDNAGLVAALWCCLKKTRFKITYSPNRDIDEHVALARYVGGDYKAALRKQIADIDLANPGAGFSEAFESVVFDPNSHPVGLTTVGALKKNGGVKRLDSHDVDLNMLFSRALESSAEGTMRGLFKQFAFLDEISEYQTVNGRLLPGVVSFRKSQMIKKAMNMLGDKNPEKHKGWGEMLTNLAPYTPNDLTATQYIRLAKLTEIPAVKHFQIPLTDIFKRGDFRKAINDVVQNKDIQGQIIYRLGVQGFYSGSEYHERYGFRHALIESIEVLSASAANQSEEFRLAAEKCQIILDNARGLASDILCKKALAMLAKFATVELSANTFILMADATLDNPPKWPEGLNQSIHKGRFKSALKYACEPNQRQQIVVSLGVKDFFTRSEMLSMGSARITDDLGL</sequence>
<dbReference type="EMBL" id="JAEHTE010000002">
    <property type="protein sequence ID" value="MBI6883268.1"/>
    <property type="molecule type" value="Genomic_DNA"/>
</dbReference>